<evidence type="ECO:0000313" key="3">
    <source>
        <dbReference type="EMBL" id="KAF5311641.1"/>
    </source>
</evidence>
<gene>
    <name evidence="3" type="ORF">D9611_009511</name>
</gene>
<proteinExistence type="predicted"/>
<comment type="caution">
    <text evidence="3">The sequence shown here is derived from an EMBL/GenBank/DDBJ whole genome shotgun (WGS) entry which is preliminary data.</text>
</comment>
<protein>
    <recommendedName>
        <fullName evidence="2">Ribonuclease H1 N-terminal domain-containing protein</fullName>
    </recommendedName>
</protein>
<accession>A0A8H5AVR9</accession>
<dbReference type="Proteomes" id="UP000541558">
    <property type="component" value="Unassembled WGS sequence"/>
</dbReference>
<dbReference type="SUPFAM" id="SSF55658">
    <property type="entry name" value="L9 N-domain-like"/>
    <property type="match status" value="1"/>
</dbReference>
<dbReference type="InterPro" id="IPR011320">
    <property type="entry name" value="RNase_H1_N"/>
</dbReference>
<feature type="region of interest" description="Disordered" evidence="1">
    <location>
        <begin position="35"/>
        <end position="69"/>
    </location>
</feature>
<evidence type="ECO:0000259" key="2">
    <source>
        <dbReference type="Pfam" id="PF01693"/>
    </source>
</evidence>
<name>A0A8H5AVR9_9AGAR</name>
<dbReference type="InterPro" id="IPR009027">
    <property type="entry name" value="Ribosomal_bL9/RNase_H1_N"/>
</dbReference>
<dbReference type="Gene3D" id="3.40.970.10">
    <property type="entry name" value="Ribonuclease H1, N-terminal domain"/>
    <property type="match status" value="1"/>
</dbReference>
<dbReference type="EMBL" id="JAACJK010000225">
    <property type="protein sequence ID" value="KAF5311641.1"/>
    <property type="molecule type" value="Genomic_DNA"/>
</dbReference>
<evidence type="ECO:0000313" key="4">
    <source>
        <dbReference type="Proteomes" id="UP000541558"/>
    </source>
</evidence>
<keyword evidence="4" id="KW-1185">Reference proteome</keyword>
<sequence>MSSSISGTSTIAIVNLLCQIHETIRLLLPSGEVRTINTGAPEPENSPVVPQGQDSTPEDDNQLLLDPAVAPPTTDERWWVVVVGREPGVFSNSSTLDANVHKIPKARIEKFRSELDARNFYRDARNAGQVIRVSLTITEEVLGPVSD</sequence>
<dbReference type="AlphaFoldDB" id="A0A8H5AVR9"/>
<reference evidence="3 4" key="1">
    <citation type="journal article" date="2020" name="ISME J.">
        <title>Uncovering the hidden diversity of litter-decomposition mechanisms in mushroom-forming fungi.</title>
        <authorList>
            <person name="Floudas D."/>
            <person name="Bentzer J."/>
            <person name="Ahren D."/>
            <person name="Johansson T."/>
            <person name="Persson P."/>
            <person name="Tunlid A."/>
        </authorList>
    </citation>
    <scope>NUCLEOTIDE SEQUENCE [LARGE SCALE GENOMIC DNA]</scope>
    <source>
        <strain evidence="3 4">CBS 175.51</strain>
    </source>
</reference>
<organism evidence="3 4">
    <name type="scientific">Ephemerocybe angulata</name>
    <dbReference type="NCBI Taxonomy" id="980116"/>
    <lineage>
        <taxon>Eukaryota</taxon>
        <taxon>Fungi</taxon>
        <taxon>Dikarya</taxon>
        <taxon>Basidiomycota</taxon>
        <taxon>Agaricomycotina</taxon>
        <taxon>Agaricomycetes</taxon>
        <taxon>Agaricomycetidae</taxon>
        <taxon>Agaricales</taxon>
        <taxon>Agaricineae</taxon>
        <taxon>Psathyrellaceae</taxon>
        <taxon>Ephemerocybe</taxon>
    </lineage>
</organism>
<evidence type="ECO:0000256" key="1">
    <source>
        <dbReference type="SAM" id="MobiDB-lite"/>
    </source>
</evidence>
<feature type="domain" description="Ribonuclease H1 N-terminal" evidence="2">
    <location>
        <begin position="78"/>
        <end position="120"/>
    </location>
</feature>
<dbReference type="InterPro" id="IPR037056">
    <property type="entry name" value="RNase_H1_N_sf"/>
</dbReference>
<dbReference type="Pfam" id="PF01693">
    <property type="entry name" value="Cauli_VI"/>
    <property type="match status" value="1"/>
</dbReference>
<dbReference type="OrthoDB" id="3270804at2759"/>